<keyword evidence="3 5" id="KW-1133">Transmembrane helix</keyword>
<dbReference type="SUPFAM" id="SSF161084">
    <property type="entry name" value="MAPEG domain-like"/>
    <property type="match status" value="1"/>
</dbReference>
<dbReference type="Pfam" id="PF01124">
    <property type="entry name" value="MAPEG"/>
    <property type="match status" value="1"/>
</dbReference>
<evidence type="ECO:0000256" key="3">
    <source>
        <dbReference type="ARBA" id="ARBA00022989"/>
    </source>
</evidence>
<dbReference type="InterPro" id="IPR001129">
    <property type="entry name" value="Membr-assoc_MAPEG"/>
</dbReference>
<protein>
    <submittedName>
        <fullName evidence="6">MAPEG family protein</fullName>
    </submittedName>
</protein>
<gene>
    <name evidence="6" type="ORF">E0F26_00345</name>
</gene>
<dbReference type="PANTHER" id="PTHR35814">
    <property type="match status" value="1"/>
</dbReference>
<organism evidence="6 7">
    <name type="scientific">Candidatus Paraluminiphilus aquimaris</name>
    <dbReference type="NCBI Taxonomy" id="2518994"/>
    <lineage>
        <taxon>Bacteria</taxon>
        <taxon>Pseudomonadati</taxon>
        <taxon>Pseudomonadota</taxon>
        <taxon>Gammaproteobacteria</taxon>
        <taxon>Cellvibrionales</taxon>
        <taxon>Halieaceae</taxon>
        <taxon>Candidatus Paraluminiphilus</taxon>
    </lineage>
</organism>
<sequence>MITSLYASLLTFWLVLLSFRVIALRGSPVFRFLNIDTSDDDMLQRAIRAQGNLTEYAPMMLILLYLLEVNGGDTTILHSLGLSFLIGRLMHGVCFGFMKSSMPLRIGGTVLTLTPLLVAAVMLGVVAI</sequence>
<comment type="subcellular location">
    <subcellularLocation>
        <location evidence="1">Membrane</location>
    </subcellularLocation>
</comment>
<dbReference type="RefSeq" id="WP_279242055.1">
    <property type="nucleotide sequence ID" value="NZ_CP036501.1"/>
</dbReference>
<feature type="transmembrane region" description="Helical" evidence="5">
    <location>
        <begin position="104"/>
        <end position="127"/>
    </location>
</feature>
<evidence type="ECO:0000313" key="6">
    <source>
        <dbReference type="EMBL" id="UZP73278.1"/>
    </source>
</evidence>
<keyword evidence="7" id="KW-1185">Reference proteome</keyword>
<evidence type="ECO:0000313" key="7">
    <source>
        <dbReference type="Proteomes" id="UP001317963"/>
    </source>
</evidence>
<dbReference type="PANTHER" id="PTHR35814:SF1">
    <property type="entry name" value="GLUTATHIONE S-TRANSFERASE-RELATED"/>
    <property type="match status" value="1"/>
</dbReference>
<evidence type="ECO:0000256" key="2">
    <source>
        <dbReference type="ARBA" id="ARBA00022692"/>
    </source>
</evidence>
<accession>A0ABY6Q4R6</accession>
<name>A0ABY6Q4R6_9GAMM</name>
<proteinExistence type="predicted"/>
<feature type="transmembrane region" description="Helical" evidence="5">
    <location>
        <begin position="79"/>
        <end position="98"/>
    </location>
</feature>
<keyword evidence="4 5" id="KW-0472">Membrane</keyword>
<evidence type="ECO:0000256" key="4">
    <source>
        <dbReference type="ARBA" id="ARBA00023136"/>
    </source>
</evidence>
<evidence type="ECO:0000256" key="1">
    <source>
        <dbReference type="ARBA" id="ARBA00004370"/>
    </source>
</evidence>
<evidence type="ECO:0000256" key="5">
    <source>
        <dbReference type="SAM" id="Phobius"/>
    </source>
</evidence>
<reference evidence="6 7" key="1">
    <citation type="submission" date="2019-02" db="EMBL/GenBank/DDBJ databases">
        <title>Halieaceae_genomes.</title>
        <authorList>
            <person name="Li S.-H."/>
        </authorList>
    </citation>
    <scope>NUCLEOTIDE SEQUENCE [LARGE SCALE GENOMIC DNA]</scope>
    <source>
        <strain evidence="6 7">JH123</strain>
    </source>
</reference>
<dbReference type="EMBL" id="CP036501">
    <property type="protein sequence ID" value="UZP73278.1"/>
    <property type="molecule type" value="Genomic_DNA"/>
</dbReference>
<keyword evidence="2 5" id="KW-0812">Transmembrane</keyword>
<dbReference type="Gene3D" id="1.20.120.550">
    <property type="entry name" value="Membrane associated eicosanoid/glutathione metabolism-like domain"/>
    <property type="match status" value="1"/>
</dbReference>
<dbReference type="InterPro" id="IPR023352">
    <property type="entry name" value="MAPEG-like_dom_sf"/>
</dbReference>
<dbReference type="Proteomes" id="UP001317963">
    <property type="component" value="Chromosome"/>
</dbReference>